<protein>
    <submittedName>
        <fullName evidence="9">Rod shape-determining protein MreD</fullName>
    </submittedName>
</protein>
<gene>
    <name evidence="9" type="primary">mreD</name>
    <name evidence="9" type="ORF">D3F03_12440</name>
</gene>
<dbReference type="PANTHER" id="PTHR37484:SF1">
    <property type="entry name" value="ROD SHAPE-DETERMINING PROTEIN MRED"/>
    <property type="match status" value="1"/>
</dbReference>
<feature type="transmembrane region" description="Helical" evidence="8">
    <location>
        <begin position="78"/>
        <end position="100"/>
    </location>
</feature>
<organism evidence="9 10">
    <name type="scientific">Simplicispira hankyongi</name>
    <dbReference type="NCBI Taxonomy" id="2315688"/>
    <lineage>
        <taxon>Bacteria</taxon>
        <taxon>Pseudomonadati</taxon>
        <taxon>Pseudomonadota</taxon>
        <taxon>Betaproteobacteria</taxon>
        <taxon>Burkholderiales</taxon>
        <taxon>Comamonadaceae</taxon>
        <taxon>Simplicispira</taxon>
    </lineage>
</organism>
<feature type="transmembrane region" description="Helical" evidence="8">
    <location>
        <begin position="12"/>
        <end position="31"/>
    </location>
</feature>
<keyword evidence="6 8" id="KW-1133">Transmembrane helix</keyword>
<dbReference type="Pfam" id="PF04093">
    <property type="entry name" value="MreD"/>
    <property type="match status" value="1"/>
</dbReference>
<evidence type="ECO:0000256" key="7">
    <source>
        <dbReference type="ARBA" id="ARBA00023136"/>
    </source>
</evidence>
<dbReference type="Proteomes" id="UP000266302">
    <property type="component" value="Unassembled WGS sequence"/>
</dbReference>
<keyword evidence="7 8" id="KW-0472">Membrane</keyword>
<keyword evidence="3" id="KW-1003">Cell membrane</keyword>
<dbReference type="PIRSF" id="PIRSF018472">
    <property type="entry name" value="MreD_proteobac"/>
    <property type="match status" value="1"/>
</dbReference>
<dbReference type="GO" id="GO:0005886">
    <property type="term" value="C:plasma membrane"/>
    <property type="evidence" value="ECO:0007669"/>
    <property type="project" value="UniProtKB-SubCell"/>
</dbReference>
<feature type="transmembrane region" description="Helical" evidence="8">
    <location>
        <begin position="136"/>
        <end position="157"/>
    </location>
</feature>
<evidence type="ECO:0000313" key="9">
    <source>
        <dbReference type="EMBL" id="RID97637.1"/>
    </source>
</evidence>
<name>A0A398C973_9BURK</name>
<dbReference type="GO" id="GO:0008360">
    <property type="term" value="P:regulation of cell shape"/>
    <property type="evidence" value="ECO:0007669"/>
    <property type="project" value="UniProtKB-KW"/>
</dbReference>
<keyword evidence="5" id="KW-0133">Cell shape</keyword>
<keyword evidence="10" id="KW-1185">Reference proteome</keyword>
<comment type="similarity">
    <text evidence="2">Belongs to the MreD family.</text>
</comment>
<dbReference type="InterPro" id="IPR026034">
    <property type="entry name" value="MreD_proteobac"/>
</dbReference>
<dbReference type="OrthoDB" id="5297408at2"/>
<dbReference type="NCBIfam" id="TIGR03426">
    <property type="entry name" value="shape_MreD"/>
    <property type="match status" value="1"/>
</dbReference>
<evidence type="ECO:0000256" key="4">
    <source>
        <dbReference type="ARBA" id="ARBA00022692"/>
    </source>
</evidence>
<dbReference type="AlphaFoldDB" id="A0A398C973"/>
<dbReference type="InterPro" id="IPR007227">
    <property type="entry name" value="Cell_shape_determining_MreD"/>
</dbReference>
<evidence type="ECO:0000256" key="5">
    <source>
        <dbReference type="ARBA" id="ARBA00022960"/>
    </source>
</evidence>
<sequence>MIMPRGQLLLMPVRPAFIVVSLLAALALNMLPLGPMPWMPDALILLLAFWGMHQPLRVGMGVAFALGLCMDVQQSSLLGQHALAYAVLMYGVALAHRRLLWYSAVSQAPQMAGFFALAHAVLVVVGLLAGGGLPSWGVALAPVLEALLWAPASWLLLAPQRRAPDRDEKRHP</sequence>
<keyword evidence="4 8" id="KW-0812">Transmembrane</keyword>
<evidence type="ECO:0000256" key="6">
    <source>
        <dbReference type="ARBA" id="ARBA00022989"/>
    </source>
</evidence>
<evidence type="ECO:0000256" key="2">
    <source>
        <dbReference type="ARBA" id="ARBA00007776"/>
    </source>
</evidence>
<comment type="caution">
    <text evidence="9">The sequence shown here is derived from an EMBL/GenBank/DDBJ whole genome shotgun (WGS) entry which is preliminary data.</text>
</comment>
<feature type="transmembrane region" description="Helical" evidence="8">
    <location>
        <begin position="112"/>
        <end position="130"/>
    </location>
</feature>
<dbReference type="EMBL" id="QXJC01000005">
    <property type="protein sequence ID" value="RID97637.1"/>
    <property type="molecule type" value="Genomic_DNA"/>
</dbReference>
<evidence type="ECO:0000256" key="1">
    <source>
        <dbReference type="ARBA" id="ARBA00004651"/>
    </source>
</evidence>
<dbReference type="PANTHER" id="PTHR37484">
    <property type="entry name" value="ROD SHAPE-DETERMINING PROTEIN MRED"/>
    <property type="match status" value="1"/>
</dbReference>
<reference evidence="9 10" key="1">
    <citation type="submission" date="2018-09" db="EMBL/GenBank/DDBJ databases">
        <title>Draft genome of Simplicispira sp. NY-02.</title>
        <authorList>
            <person name="Im W.T."/>
        </authorList>
    </citation>
    <scope>NUCLEOTIDE SEQUENCE [LARGE SCALE GENOMIC DNA]</scope>
    <source>
        <strain evidence="9 10">NY-02</strain>
    </source>
</reference>
<evidence type="ECO:0000256" key="3">
    <source>
        <dbReference type="ARBA" id="ARBA00022475"/>
    </source>
</evidence>
<accession>A0A398C973</accession>
<evidence type="ECO:0000256" key="8">
    <source>
        <dbReference type="SAM" id="Phobius"/>
    </source>
</evidence>
<proteinExistence type="inferred from homology"/>
<dbReference type="RefSeq" id="WP_119109742.1">
    <property type="nucleotide sequence ID" value="NZ_QXJC01000005.1"/>
</dbReference>
<comment type="subcellular location">
    <subcellularLocation>
        <location evidence="1">Cell membrane</location>
        <topology evidence="1">Multi-pass membrane protein</topology>
    </subcellularLocation>
</comment>
<evidence type="ECO:0000313" key="10">
    <source>
        <dbReference type="Proteomes" id="UP000266302"/>
    </source>
</evidence>